<evidence type="ECO:0000259" key="2">
    <source>
        <dbReference type="SMART" id="SM01007"/>
    </source>
</evidence>
<dbReference type="PANTHER" id="PTHR10672">
    <property type="entry name" value="ADDUCIN"/>
    <property type="match status" value="1"/>
</dbReference>
<dbReference type="Gene3D" id="3.40.225.10">
    <property type="entry name" value="Class II aldolase/adducin N-terminal domain"/>
    <property type="match status" value="1"/>
</dbReference>
<dbReference type="AlphaFoldDB" id="A0A0W0SC20"/>
<dbReference type="EC" id="4.1.-.-" evidence="3"/>
<feature type="domain" description="Class II aldolase/adducin N-terminal" evidence="2">
    <location>
        <begin position="24"/>
        <end position="204"/>
    </location>
</feature>
<evidence type="ECO:0000313" key="3">
    <source>
        <dbReference type="EMBL" id="KTC81102.1"/>
    </source>
</evidence>
<dbReference type="PATRIC" id="fig|28084.5.peg.3389"/>
<dbReference type="SMART" id="SM01007">
    <property type="entry name" value="Aldolase_II"/>
    <property type="match status" value="1"/>
</dbReference>
<dbReference type="EMBL" id="LNXW01000013">
    <property type="protein sequence ID" value="KTC81102.1"/>
    <property type="molecule type" value="Genomic_DNA"/>
</dbReference>
<comment type="caution">
    <text evidence="3">The sequence shown here is derived from an EMBL/GenBank/DDBJ whole genome shotgun (WGS) entry which is preliminary data.</text>
</comment>
<dbReference type="InterPro" id="IPR051017">
    <property type="entry name" value="Aldolase-II_Adducin_sf"/>
</dbReference>
<accession>A0A0W0SC20</accession>
<dbReference type="SUPFAM" id="SSF53639">
    <property type="entry name" value="AraD/HMP-PK domain-like"/>
    <property type="match status" value="1"/>
</dbReference>
<gene>
    <name evidence="3" type="primary">novR</name>
    <name evidence="3" type="ORF">Lche_3122</name>
</gene>
<dbReference type="GO" id="GO:0005856">
    <property type="term" value="C:cytoskeleton"/>
    <property type="evidence" value="ECO:0007669"/>
    <property type="project" value="TreeGrafter"/>
</dbReference>
<dbReference type="GO" id="GO:0005996">
    <property type="term" value="P:monosaccharide metabolic process"/>
    <property type="evidence" value="ECO:0007669"/>
    <property type="project" value="UniProtKB-ARBA"/>
</dbReference>
<dbReference type="STRING" id="28084.Lche_3122"/>
<dbReference type="InterPro" id="IPR036409">
    <property type="entry name" value="Aldolase_II/adducin_N_sf"/>
</dbReference>
<protein>
    <submittedName>
        <fullName evidence="3">Decarboxylase NovR</fullName>
        <ecNumber evidence="3">4.1.-.-</ecNumber>
    </submittedName>
</protein>
<dbReference type="Pfam" id="PF00596">
    <property type="entry name" value="Aldolase_II"/>
    <property type="match status" value="1"/>
</dbReference>
<organism evidence="3 4">
    <name type="scientific">Legionella cherrii</name>
    <dbReference type="NCBI Taxonomy" id="28084"/>
    <lineage>
        <taxon>Bacteria</taxon>
        <taxon>Pseudomonadati</taxon>
        <taxon>Pseudomonadota</taxon>
        <taxon>Gammaproteobacteria</taxon>
        <taxon>Legionellales</taxon>
        <taxon>Legionellaceae</taxon>
        <taxon>Legionella</taxon>
    </lineage>
</organism>
<dbReference type="NCBIfam" id="NF005451">
    <property type="entry name" value="PRK07044.1"/>
    <property type="match status" value="1"/>
</dbReference>
<dbReference type="GO" id="GO:0051015">
    <property type="term" value="F:actin filament binding"/>
    <property type="evidence" value="ECO:0007669"/>
    <property type="project" value="TreeGrafter"/>
</dbReference>
<dbReference type="GO" id="GO:0016829">
    <property type="term" value="F:lyase activity"/>
    <property type="evidence" value="ECO:0007669"/>
    <property type="project" value="UniProtKB-KW"/>
</dbReference>
<dbReference type="RefSeq" id="WP_058388201.1">
    <property type="nucleotide sequence ID" value="NZ_LNXW01000013.1"/>
</dbReference>
<dbReference type="Proteomes" id="UP000054921">
    <property type="component" value="Unassembled WGS sequence"/>
</dbReference>
<evidence type="ECO:0000256" key="1">
    <source>
        <dbReference type="ARBA" id="ARBA00037961"/>
    </source>
</evidence>
<dbReference type="OrthoDB" id="8859181at2"/>
<sequence>MTTAGVYYKECPRGMTIDEWAARVDLAALYRLVAWKGWDDLIFTHISMRVPGSQHHYLLSPFGLMFEEVTASSLMKVDVEGHVIESESKMINPAAFTIHSAIYKARDDVKCVIHLHTLDGVALSVCAEGLLPLTQNAMIISGELAYHDYEGIVLDSQEGEKLVADLGSKHLMLLRNHGTLAVGPNCGAAWLLIYYLESACSMQLRATTHSRELNKPIQGIPEKVHKMSRAWYDGTLGTFAWPTFLRKLDRIDPRYRT</sequence>
<comment type="similarity">
    <text evidence="1">Belongs to the aldolase class II family.</text>
</comment>
<name>A0A0W0SC20_9GAMM</name>
<dbReference type="PANTHER" id="PTHR10672:SF3">
    <property type="entry name" value="PROTEIN HU-LI TAI SHAO"/>
    <property type="match status" value="1"/>
</dbReference>
<evidence type="ECO:0000313" key="4">
    <source>
        <dbReference type="Proteomes" id="UP000054921"/>
    </source>
</evidence>
<dbReference type="InterPro" id="IPR001303">
    <property type="entry name" value="Aldolase_II/adducin_N"/>
</dbReference>
<reference evidence="3 4" key="1">
    <citation type="submission" date="2015-11" db="EMBL/GenBank/DDBJ databases">
        <title>Genomic analysis of 38 Legionella species identifies large and diverse effector repertoires.</title>
        <authorList>
            <person name="Burstein D."/>
            <person name="Amaro F."/>
            <person name="Zusman T."/>
            <person name="Lifshitz Z."/>
            <person name="Cohen O."/>
            <person name="Gilbert J.A."/>
            <person name="Pupko T."/>
            <person name="Shuman H.A."/>
            <person name="Segal G."/>
        </authorList>
    </citation>
    <scope>NUCLEOTIDE SEQUENCE [LARGE SCALE GENOMIC DNA]</scope>
    <source>
        <strain evidence="3 4">ORW</strain>
    </source>
</reference>
<keyword evidence="3" id="KW-0456">Lyase</keyword>
<proteinExistence type="inferred from homology"/>